<proteinExistence type="predicted"/>
<dbReference type="EMBL" id="BAAAVI010000102">
    <property type="protein sequence ID" value="GAA2910115.1"/>
    <property type="molecule type" value="Genomic_DNA"/>
</dbReference>
<name>A0ABN3WCQ4_9ACTN</name>
<reference evidence="1 2" key="1">
    <citation type="journal article" date="2019" name="Int. J. Syst. Evol. Microbiol.">
        <title>The Global Catalogue of Microorganisms (GCM) 10K type strain sequencing project: providing services to taxonomists for standard genome sequencing and annotation.</title>
        <authorList>
            <consortium name="The Broad Institute Genomics Platform"/>
            <consortium name="The Broad Institute Genome Sequencing Center for Infectious Disease"/>
            <person name="Wu L."/>
            <person name="Ma J."/>
        </authorList>
    </citation>
    <scope>NUCLEOTIDE SEQUENCE [LARGE SCALE GENOMIC DNA]</scope>
    <source>
        <strain evidence="1 2">JCM 6242</strain>
    </source>
</reference>
<gene>
    <name evidence="1" type="ORF">GCM10010517_76600</name>
</gene>
<organism evidence="1 2">
    <name type="scientific">Streptosporangium fragile</name>
    <dbReference type="NCBI Taxonomy" id="46186"/>
    <lineage>
        <taxon>Bacteria</taxon>
        <taxon>Bacillati</taxon>
        <taxon>Actinomycetota</taxon>
        <taxon>Actinomycetes</taxon>
        <taxon>Streptosporangiales</taxon>
        <taxon>Streptosporangiaceae</taxon>
        <taxon>Streptosporangium</taxon>
    </lineage>
</organism>
<keyword evidence="2" id="KW-1185">Reference proteome</keyword>
<dbReference type="Proteomes" id="UP001500831">
    <property type="component" value="Unassembled WGS sequence"/>
</dbReference>
<evidence type="ECO:0000313" key="1">
    <source>
        <dbReference type="EMBL" id="GAA2910115.1"/>
    </source>
</evidence>
<evidence type="ECO:0000313" key="2">
    <source>
        <dbReference type="Proteomes" id="UP001500831"/>
    </source>
</evidence>
<comment type="caution">
    <text evidence="1">The sequence shown here is derived from an EMBL/GenBank/DDBJ whole genome shotgun (WGS) entry which is preliminary data.</text>
</comment>
<protein>
    <submittedName>
        <fullName evidence="1">Uncharacterized protein</fullName>
    </submittedName>
</protein>
<accession>A0ABN3WCQ4</accession>
<sequence>MGSFPGVGSGSAEVVQPVEPTRRIMLANATRIAVRPIPIIVAPFPVLPVSLRTW</sequence>